<proteinExistence type="predicted"/>
<evidence type="ECO:0000259" key="3">
    <source>
        <dbReference type="Pfam" id="PF25053"/>
    </source>
</evidence>
<dbReference type="Pfam" id="PF25053">
    <property type="entry name" value="DUF7791"/>
    <property type="match status" value="1"/>
</dbReference>
<reference evidence="4" key="1">
    <citation type="submission" date="2016-03" db="EMBL/GenBank/DDBJ databases">
        <title>Draft genome sequence of Rosellinia necatrix.</title>
        <authorList>
            <person name="Kanematsu S."/>
        </authorList>
    </citation>
    <scope>NUCLEOTIDE SEQUENCE [LARGE SCALE GENOMIC DNA]</scope>
    <source>
        <strain evidence="4">W97</strain>
    </source>
</reference>
<dbReference type="Gene3D" id="3.40.50.300">
    <property type="entry name" value="P-loop containing nucleotide triphosphate hydrolases"/>
    <property type="match status" value="1"/>
</dbReference>
<evidence type="ECO:0000256" key="1">
    <source>
        <dbReference type="ARBA" id="ARBA00022737"/>
    </source>
</evidence>
<sequence>MDPFSALSVASNIIDLTFKAAQVVKTVVEVYKSVDGLSDNTEIINRETDGLKDIVSELRRCQSQAPYCAADQDMRRISDTLISQCGELQSAVETCRSSQKWGFLSAANASLRMLRKKGEIEQLQKHIASSRDELFRWVDMSTNTRVNLILTELKAVSNTNCEIQTTLNIVNAQLGAAQGVMNGPMGNGTTACIQEIQQLVTDRIILQLLDSPNFNDRFEDVVTQEEGTFEWIFTKPELALEKEPNLTTTFPDWLESGDGIFHICGKPGSGKSTLMKYICRNRATGDLLAKWSGDNELLIARFFFWRMGTDEQKSMRGLIRSLLHQVLGRVPKLSRVIFSREIRQRLVDGLQKNFSAGLDSDEIIAAFSRLVEVPASSQPGQALGGIRICLFVDGLDEFDNTKVTQSYRDLVSRLCNWTTNSDGRVKICVSSRAEAPFMEMLDESKRFTLQNLTWEDINLYIGRSIERNLKFQTRQRKWPEEYNKLVNDIINSANGVFLWVALVLKGLENGLDDDMPIQSLRKIISGAPGDLNDLLDRIMSGIHEASRGGVEVFLSTLISATTTVWPNNIKNAKYLLEKKVERNRDIHISAMGAFFVLRATDMGISMRKDFTLDTFRVKEEDWFHSGMSDHEFMTSIENMIRTRCKGLVEITGTIHIAKDIVAETTRVKFMHRSVPEFLQSYFARDPASELNDLRRGMTTIAWTYLVDVKFDKERAPGSTFASFIAGELASKRSLPGSKMSFIPFREFAAALRELKLGDEWADLFRTVAFIQTVWKKNEVDRVDIIEACAATGLHELIDWLLRETDVLADDIDKSNVMYLAICHSNRFHVLEMTKSCFAHGMKACIMAPKSPYAFGPSLRAKPIWHLCQEEFMSFPRQSDIDYEWVGWDIREIWLKHGADPRIRFSLSDDGHCFTGVSGLDNSGIVYLKAGLGVPPALINKRKGALSLRDLVLYVKPHNEAILLELLKDDTEDDIGGVQGPGKAESG</sequence>
<dbReference type="InterPro" id="IPR056884">
    <property type="entry name" value="NPHP3-like_N"/>
</dbReference>
<accession>A0A1W2TG86</accession>
<dbReference type="OrthoDB" id="443402at2759"/>
<evidence type="ECO:0000313" key="4">
    <source>
        <dbReference type="EMBL" id="GAP87100.1"/>
    </source>
</evidence>
<dbReference type="GO" id="GO:0016787">
    <property type="term" value="F:hydrolase activity"/>
    <property type="evidence" value="ECO:0007669"/>
    <property type="project" value="UniProtKB-KW"/>
</dbReference>
<dbReference type="Pfam" id="PF24883">
    <property type="entry name" value="NPHP3_N"/>
    <property type="match status" value="1"/>
</dbReference>
<organism evidence="4">
    <name type="scientific">Rosellinia necatrix</name>
    <name type="common">White root-rot fungus</name>
    <dbReference type="NCBI Taxonomy" id="77044"/>
    <lineage>
        <taxon>Eukaryota</taxon>
        <taxon>Fungi</taxon>
        <taxon>Dikarya</taxon>
        <taxon>Ascomycota</taxon>
        <taxon>Pezizomycotina</taxon>
        <taxon>Sordariomycetes</taxon>
        <taxon>Xylariomycetidae</taxon>
        <taxon>Xylariales</taxon>
        <taxon>Xylariaceae</taxon>
        <taxon>Rosellinia</taxon>
    </lineage>
</organism>
<protein>
    <submittedName>
        <fullName evidence="4">Putative P-loop containing nucleoside triphosphate hydrolase</fullName>
    </submittedName>
</protein>
<keyword evidence="1" id="KW-0677">Repeat</keyword>
<dbReference type="PANTHER" id="PTHR10039">
    <property type="entry name" value="AMELOGENIN"/>
    <property type="match status" value="1"/>
</dbReference>
<dbReference type="Proteomes" id="UP000054516">
    <property type="component" value="Unassembled WGS sequence"/>
</dbReference>
<keyword evidence="4" id="KW-0378">Hydrolase</keyword>
<evidence type="ECO:0000259" key="2">
    <source>
        <dbReference type="Pfam" id="PF24883"/>
    </source>
</evidence>
<feature type="domain" description="DUF7791" evidence="3">
    <location>
        <begin position="630"/>
        <end position="680"/>
    </location>
</feature>
<dbReference type="InterPro" id="IPR027417">
    <property type="entry name" value="P-loop_NTPase"/>
</dbReference>
<name>A0A1W2TG86_ROSNE</name>
<dbReference type="EMBL" id="DF977470">
    <property type="protein sequence ID" value="GAP87100.1"/>
    <property type="molecule type" value="Genomic_DNA"/>
</dbReference>
<gene>
    <name evidence="4" type="ORF">SAMD00023353_2500310</name>
</gene>
<dbReference type="SUPFAM" id="SSF52540">
    <property type="entry name" value="P-loop containing nucleoside triphosphate hydrolases"/>
    <property type="match status" value="1"/>
</dbReference>
<dbReference type="AlphaFoldDB" id="A0A1W2TG86"/>
<dbReference type="InterPro" id="IPR056693">
    <property type="entry name" value="DUF7791"/>
</dbReference>
<keyword evidence="5" id="KW-1185">Reference proteome</keyword>
<dbReference type="PANTHER" id="PTHR10039:SF5">
    <property type="entry name" value="NACHT DOMAIN-CONTAINING PROTEIN"/>
    <property type="match status" value="1"/>
</dbReference>
<evidence type="ECO:0000313" key="5">
    <source>
        <dbReference type="Proteomes" id="UP000054516"/>
    </source>
</evidence>
<feature type="domain" description="Nephrocystin 3-like N-terminal" evidence="2">
    <location>
        <begin position="248"/>
        <end position="432"/>
    </location>
</feature>